<comment type="caution">
    <text evidence="2">The sequence shown here is derived from an EMBL/GenBank/DDBJ whole genome shotgun (WGS) entry which is preliminary data.</text>
</comment>
<keyword evidence="1" id="KW-1133">Transmembrane helix</keyword>
<organism evidence="2 3">
    <name type="scientific">Eumeta variegata</name>
    <name type="common">Bagworm moth</name>
    <name type="synonym">Eumeta japonica</name>
    <dbReference type="NCBI Taxonomy" id="151549"/>
    <lineage>
        <taxon>Eukaryota</taxon>
        <taxon>Metazoa</taxon>
        <taxon>Ecdysozoa</taxon>
        <taxon>Arthropoda</taxon>
        <taxon>Hexapoda</taxon>
        <taxon>Insecta</taxon>
        <taxon>Pterygota</taxon>
        <taxon>Neoptera</taxon>
        <taxon>Endopterygota</taxon>
        <taxon>Lepidoptera</taxon>
        <taxon>Glossata</taxon>
        <taxon>Ditrysia</taxon>
        <taxon>Tineoidea</taxon>
        <taxon>Psychidae</taxon>
        <taxon>Oiketicinae</taxon>
        <taxon>Eumeta</taxon>
    </lineage>
</organism>
<protein>
    <submittedName>
        <fullName evidence="2">Uncharacterized protein</fullName>
    </submittedName>
</protein>
<dbReference type="EMBL" id="BGZK01000871">
    <property type="protein sequence ID" value="GBP63523.1"/>
    <property type="molecule type" value="Genomic_DNA"/>
</dbReference>
<dbReference type="Proteomes" id="UP000299102">
    <property type="component" value="Unassembled WGS sequence"/>
</dbReference>
<keyword evidence="3" id="KW-1185">Reference proteome</keyword>
<accession>A0A4C1XK34</accession>
<feature type="transmembrane region" description="Helical" evidence="1">
    <location>
        <begin position="123"/>
        <end position="148"/>
    </location>
</feature>
<proteinExistence type="predicted"/>
<dbReference type="OrthoDB" id="7381836at2759"/>
<gene>
    <name evidence="2" type="ORF">EVAR_45683_1</name>
</gene>
<keyword evidence="1" id="KW-0472">Membrane</keyword>
<name>A0A4C1XK34_EUMVA</name>
<evidence type="ECO:0000313" key="3">
    <source>
        <dbReference type="Proteomes" id="UP000299102"/>
    </source>
</evidence>
<evidence type="ECO:0000313" key="2">
    <source>
        <dbReference type="EMBL" id="GBP63523.1"/>
    </source>
</evidence>
<keyword evidence="1" id="KW-0812">Transmembrane</keyword>
<sequence length="181" mass="20032">MNFFADVSLYQAAEETVPNLTAEIEEDSRYKTLEANATLFRLLVDKEDGVSSSEVFDMLHSRDDNPEHVDLPSFAQDEVAIDDDVTSPPDAQAEYLQGAEQLVKKDAALGRLEDGSAPSTEPYGLAAGLMVGATCIIVCTAYIALIVWRRIELKRSGLKHELLRNEENIAETRIEVRNTDS</sequence>
<reference evidence="2 3" key="1">
    <citation type="journal article" date="2019" name="Commun. Biol.">
        <title>The bagworm genome reveals a unique fibroin gene that provides high tensile strength.</title>
        <authorList>
            <person name="Kono N."/>
            <person name="Nakamura H."/>
            <person name="Ohtoshi R."/>
            <person name="Tomita M."/>
            <person name="Numata K."/>
            <person name="Arakawa K."/>
        </authorList>
    </citation>
    <scope>NUCLEOTIDE SEQUENCE [LARGE SCALE GENOMIC DNA]</scope>
</reference>
<dbReference type="AlphaFoldDB" id="A0A4C1XK34"/>
<evidence type="ECO:0000256" key="1">
    <source>
        <dbReference type="SAM" id="Phobius"/>
    </source>
</evidence>